<evidence type="ECO:0000256" key="6">
    <source>
        <dbReference type="SAM" id="SignalP"/>
    </source>
</evidence>
<dbReference type="SMART" id="SM01110">
    <property type="entry name" value="Cutinase"/>
    <property type="match status" value="1"/>
</dbReference>
<keyword evidence="2" id="KW-0719">Serine esterase</keyword>
<dbReference type="EMBL" id="CP046172">
    <property type="protein sequence ID" value="QIS09837.1"/>
    <property type="molecule type" value="Genomic_DNA"/>
</dbReference>
<reference evidence="7 8" key="1">
    <citation type="journal article" date="2019" name="ACS Chem. Biol.">
        <title>Identification and Mobilization of a Cryptic Antibiotic Biosynthesis Gene Locus from a Human-Pathogenic Nocardia Isolate.</title>
        <authorList>
            <person name="Herisse M."/>
            <person name="Ishida K."/>
            <person name="Porter J.L."/>
            <person name="Howden B."/>
            <person name="Hertweck C."/>
            <person name="Stinear T.P."/>
            <person name="Pidot S.J."/>
        </authorList>
    </citation>
    <scope>NUCLEOTIDE SEQUENCE [LARGE SCALE GENOMIC DNA]</scope>
    <source>
        <strain evidence="7 8">AUSMDU00012717</strain>
    </source>
</reference>
<dbReference type="GO" id="GO:0052689">
    <property type="term" value="F:carboxylic ester hydrolase activity"/>
    <property type="evidence" value="ECO:0007669"/>
    <property type="project" value="UniProtKB-KW"/>
</dbReference>
<feature type="signal peptide" evidence="6">
    <location>
        <begin position="1"/>
        <end position="29"/>
    </location>
</feature>
<feature type="chain" id="PRO_5026348640" evidence="6">
    <location>
        <begin position="30"/>
        <end position="674"/>
    </location>
</feature>
<name>A0A6G9Y9T5_9NOCA</name>
<dbReference type="Pfam" id="PF01083">
    <property type="entry name" value="Cutinase"/>
    <property type="match status" value="1"/>
</dbReference>
<accession>A0A6G9Y9T5</accession>
<dbReference type="RefSeq" id="WP_167472889.1">
    <property type="nucleotide sequence ID" value="NZ_CP046172.1"/>
</dbReference>
<dbReference type="PANTHER" id="PTHR33630">
    <property type="entry name" value="CUTINASE RV1984C-RELATED-RELATED"/>
    <property type="match status" value="1"/>
</dbReference>
<dbReference type="Gene3D" id="3.40.50.1820">
    <property type="entry name" value="alpha/beta hydrolase"/>
    <property type="match status" value="1"/>
</dbReference>
<dbReference type="InterPro" id="IPR029058">
    <property type="entry name" value="AB_hydrolase_fold"/>
</dbReference>
<evidence type="ECO:0000313" key="8">
    <source>
        <dbReference type="Proteomes" id="UP000503540"/>
    </source>
</evidence>
<evidence type="ECO:0000256" key="4">
    <source>
        <dbReference type="ARBA" id="ARBA00023157"/>
    </source>
</evidence>
<protein>
    <submittedName>
        <fullName evidence="7">Cutinase family protein</fullName>
    </submittedName>
</protein>
<dbReference type="SUPFAM" id="SSF53474">
    <property type="entry name" value="alpha/beta-Hydrolases"/>
    <property type="match status" value="1"/>
</dbReference>
<comment type="similarity">
    <text evidence="1">Belongs to the cutinase family.</text>
</comment>
<organism evidence="7 8">
    <name type="scientific">Nocardia arthritidis</name>
    <dbReference type="NCBI Taxonomy" id="228602"/>
    <lineage>
        <taxon>Bacteria</taxon>
        <taxon>Bacillati</taxon>
        <taxon>Actinomycetota</taxon>
        <taxon>Actinomycetes</taxon>
        <taxon>Mycobacteriales</taxon>
        <taxon>Nocardiaceae</taxon>
        <taxon>Nocardia</taxon>
    </lineage>
</organism>
<keyword evidence="3" id="KW-0378">Hydrolase</keyword>
<gene>
    <name evidence="7" type="ORF">F5544_09685</name>
</gene>
<dbReference type="AlphaFoldDB" id="A0A6G9Y9T5"/>
<evidence type="ECO:0000313" key="7">
    <source>
        <dbReference type="EMBL" id="QIS09837.1"/>
    </source>
</evidence>
<dbReference type="InterPro" id="IPR000675">
    <property type="entry name" value="Cutinase/axe"/>
</dbReference>
<keyword evidence="4" id="KW-1015">Disulfide bond</keyword>
<dbReference type="Proteomes" id="UP000503540">
    <property type="component" value="Chromosome"/>
</dbReference>
<evidence type="ECO:0000256" key="1">
    <source>
        <dbReference type="ARBA" id="ARBA00007534"/>
    </source>
</evidence>
<sequence>MKRPIATPAIWIAALAATAMLAGTTPAVAAPAPADPSGSGCPSVAGIFVPGTWETNPQADPARPIGLLAPIGTGLAERFGERFLARFPGYSASAWDRGMSYGASEATGITAASAEITDLAQRCGAAKFVLSGYSQGADIIGDLAASIGCGKGPIPPERVIAVGLIADPKQGTAGGKVVGPALDGQGIAGPRPGGFCQLSAVTAQLCDPRDKYCNTNAATNPILAGLGRILSGKNDQPSAPGPDGALAVGDNPAGATDQAGALGVDAGQLQALTQSLISDFGRGDLPKLAADLNTVVSQALSGRIDPGAVTAVQDTLRSLTDLLGWTGGNPSATERLAHAPAGSPEHQASQVLTAAKNSDLGTALDSLATIATQATQASGGPAPDVAGAANALVSSTAPLTAMSADTLSQATTVLSILKPSMVFEQVVNVATNTLGFATNVPKILDTLRQIATIVADGGIDLPAKVRGLHEQFGTLNNLCNPLVKMAAGVDLHAVSKLLAVIPDPQGVAQIASVIVGILANLDVVKLALQVGGLQEQLWGIAEAITGGGDLVDIGARLVGLIPTLLGFATTAVNTLTGAAKTPTAALDTPQSGAPTASMSGASNLAGLAESLVNSASRGAADLGQLIADGVSAASFFASGAHQGYDRFVVDESGRTAVTWLTDWFAGRIRQVGAV</sequence>
<proteinExistence type="inferred from homology"/>
<keyword evidence="6" id="KW-0732">Signal</keyword>
<dbReference type="PANTHER" id="PTHR33630:SF9">
    <property type="entry name" value="CUTINASE 4"/>
    <property type="match status" value="1"/>
</dbReference>
<evidence type="ECO:0000256" key="2">
    <source>
        <dbReference type="ARBA" id="ARBA00022487"/>
    </source>
</evidence>
<evidence type="ECO:0000256" key="5">
    <source>
        <dbReference type="SAM" id="MobiDB-lite"/>
    </source>
</evidence>
<dbReference type="KEGG" id="nah:F5544_09685"/>
<evidence type="ECO:0000256" key="3">
    <source>
        <dbReference type="ARBA" id="ARBA00022801"/>
    </source>
</evidence>
<keyword evidence="8" id="KW-1185">Reference proteome</keyword>
<feature type="region of interest" description="Disordered" evidence="5">
    <location>
        <begin position="231"/>
        <end position="252"/>
    </location>
</feature>